<feature type="transmembrane region" description="Helical" evidence="13">
    <location>
        <begin position="191"/>
        <end position="210"/>
    </location>
</feature>
<evidence type="ECO:0000256" key="6">
    <source>
        <dbReference type="ARBA" id="ARBA00022970"/>
    </source>
</evidence>
<comment type="similarity">
    <text evidence="2">Belongs to the amino acid-polyamine-organocation (APC) superfamily. Cationic amino acid transporter (CAT) (TC 2.A.3.3) family.</text>
</comment>
<evidence type="ECO:0000259" key="14">
    <source>
        <dbReference type="Pfam" id="PF13906"/>
    </source>
</evidence>
<feature type="transmembrane region" description="Helical" evidence="13">
    <location>
        <begin position="408"/>
        <end position="429"/>
    </location>
</feature>
<feature type="transmembrane region" description="Helical" evidence="13">
    <location>
        <begin position="523"/>
        <end position="543"/>
    </location>
</feature>
<evidence type="ECO:0000313" key="15">
    <source>
        <dbReference type="EMBL" id="NXJ67856.1"/>
    </source>
</evidence>
<dbReference type="NCBIfam" id="TIGR00906">
    <property type="entry name" value="2A0303"/>
    <property type="match status" value="1"/>
</dbReference>
<keyword evidence="4" id="KW-1003">Cell membrane</keyword>
<evidence type="ECO:0000256" key="10">
    <source>
        <dbReference type="ARBA" id="ARBA00034422"/>
    </source>
</evidence>
<feature type="transmembrane region" description="Helical" evidence="13">
    <location>
        <begin position="336"/>
        <end position="362"/>
    </location>
</feature>
<evidence type="ECO:0000256" key="9">
    <source>
        <dbReference type="ARBA" id="ARBA00023180"/>
    </source>
</evidence>
<feature type="non-terminal residue" evidence="15">
    <location>
        <position position="634"/>
    </location>
</feature>
<dbReference type="Gene3D" id="1.20.1740.10">
    <property type="entry name" value="Amino acid/polyamine transporter I"/>
    <property type="match status" value="2"/>
</dbReference>
<dbReference type="GO" id="GO:0061459">
    <property type="term" value="F:L-arginine transmembrane transporter activity"/>
    <property type="evidence" value="ECO:0007669"/>
    <property type="project" value="UniProtKB-ARBA"/>
</dbReference>
<dbReference type="FunFam" id="1.20.1740.10:FF:000024">
    <property type="entry name" value="High affinity cationic amino acid transporter 1"/>
    <property type="match status" value="1"/>
</dbReference>
<keyword evidence="8 13" id="KW-0472">Membrane</keyword>
<proteinExistence type="inferred from homology"/>
<gene>
    <name evidence="15" type="primary">Slc7a3</name>
    <name evidence="15" type="ORF">ROSBEN_R03887</name>
</gene>
<dbReference type="Proteomes" id="UP000545435">
    <property type="component" value="Unassembled WGS sequence"/>
</dbReference>
<feature type="transmembrane region" description="Helical" evidence="13">
    <location>
        <begin position="97"/>
        <end position="123"/>
    </location>
</feature>
<dbReference type="GO" id="GO:0005886">
    <property type="term" value="C:plasma membrane"/>
    <property type="evidence" value="ECO:0007669"/>
    <property type="project" value="UniProtKB-SubCell"/>
</dbReference>
<dbReference type="InterPro" id="IPR002293">
    <property type="entry name" value="AA/rel_permease1"/>
</dbReference>
<feature type="transmembrane region" description="Helical" evidence="13">
    <location>
        <begin position="580"/>
        <end position="600"/>
    </location>
</feature>
<evidence type="ECO:0000256" key="1">
    <source>
        <dbReference type="ARBA" id="ARBA00004651"/>
    </source>
</evidence>
<evidence type="ECO:0000256" key="3">
    <source>
        <dbReference type="ARBA" id="ARBA00022448"/>
    </source>
</evidence>
<reference evidence="15 16" key="1">
    <citation type="submission" date="2019-09" db="EMBL/GenBank/DDBJ databases">
        <title>Bird 10,000 Genomes (B10K) Project - Family phase.</title>
        <authorList>
            <person name="Zhang G."/>
        </authorList>
    </citation>
    <scope>NUCLEOTIDE SEQUENCE [LARGE SCALE GENOMIC DNA]</scope>
    <source>
        <strain evidence="15">B10K-DU-006-20</strain>
        <tissue evidence="15">Mixed tissue sample</tissue>
    </source>
</reference>
<comment type="catalytic activity">
    <reaction evidence="12">
        <text>L-ornithine(in) = L-ornithine(out)</text>
        <dbReference type="Rhea" id="RHEA:71199"/>
        <dbReference type="ChEBI" id="CHEBI:46911"/>
    </reaction>
</comment>
<keyword evidence="3" id="KW-0813">Transport</keyword>
<feature type="transmembrane region" description="Helical" evidence="13">
    <location>
        <begin position="166"/>
        <end position="184"/>
    </location>
</feature>
<comment type="catalytic activity">
    <reaction evidence="11">
        <text>L-arginine(in) = L-arginine(out)</text>
        <dbReference type="Rhea" id="RHEA:32143"/>
        <dbReference type="ChEBI" id="CHEBI:32682"/>
    </reaction>
</comment>
<evidence type="ECO:0000256" key="12">
    <source>
        <dbReference type="ARBA" id="ARBA00034450"/>
    </source>
</evidence>
<evidence type="ECO:0000256" key="13">
    <source>
        <dbReference type="SAM" id="Phobius"/>
    </source>
</evidence>
<dbReference type="FunFam" id="1.20.1740.10:FF:000009">
    <property type="entry name" value="Low affinity cationic amino acid transporter 2"/>
    <property type="match status" value="1"/>
</dbReference>
<evidence type="ECO:0000256" key="11">
    <source>
        <dbReference type="ARBA" id="ARBA00034423"/>
    </source>
</evidence>
<dbReference type="InterPro" id="IPR029485">
    <property type="entry name" value="CAT_C"/>
</dbReference>
<name>A0A7L0DA48_9CHAR</name>
<feature type="transmembrane region" description="Helical" evidence="13">
    <location>
        <begin position="65"/>
        <end position="85"/>
    </location>
</feature>
<comment type="caution">
    <text evidence="15">The sequence shown here is derived from an EMBL/GenBank/DDBJ whole genome shotgun (WGS) entry which is preliminary data.</text>
</comment>
<feature type="domain" description="Cationic amino acid transporter C-terminal" evidence="14">
    <location>
        <begin position="553"/>
        <end position="603"/>
    </location>
</feature>
<feature type="transmembrane region" description="Helical" evidence="13">
    <location>
        <begin position="287"/>
        <end position="316"/>
    </location>
</feature>
<feature type="non-terminal residue" evidence="15">
    <location>
        <position position="1"/>
    </location>
</feature>
<dbReference type="EMBL" id="VXAI01000232">
    <property type="protein sequence ID" value="NXJ67856.1"/>
    <property type="molecule type" value="Genomic_DNA"/>
</dbReference>
<keyword evidence="9" id="KW-0325">Glycoprotein</keyword>
<keyword evidence="5 13" id="KW-0812">Transmembrane</keyword>
<comment type="subcellular location">
    <subcellularLocation>
        <location evidence="1">Cell membrane</location>
        <topology evidence="1">Multi-pass membrane protein</topology>
    </subcellularLocation>
</comment>
<evidence type="ECO:0000313" key="16">
    <source>
        <dbReference type="Proteomes" id="UP000545435"/>
    </source>
</evidence>
<dbReference type="AlphaFoldDB" id="A0A7L0DA48"/>
<evidence type="ECO:0000256" key="5">
    <source>
        <dbReference type="ARBA" id="ARBA00022692"/>
    </source>
</evidence>
<keyword evidence="6" id="KW-0029">Amino-acid transport</keyword>
<sequence>MFGGKMSSIGKKLIRRRVVDLSSEDTRFARCLSTLDLIALGVGSTLGAGVYVLAGEVAKETAGPSIVLCFLVAALSSVLAGLCYAEFGARVPKTGSAYLYSYVTVGEIWAFTTGWNLILSYVIGTASVARAWSAAFDNIIDNHISTFFMNKTTVYLPGVLAERPDFFALILIGLLTGLLAFGVSESALVNNIFTTVNVLVLIFVGIAGFMKGDIKNWQLSEEDYINSSYPGLPDDITKKEFGSGGFVPFGLEGILTGAATCFYAFVGFDCIATTGEEAKNPQRSIPIGIIVSLFICFVAYCWVSLALTLMVPYFLLNKKSPLPEAFKAVGWEPARYAVAVGSLCALSTSLLGSMFPMPRVIYAMAEDGLLFKFLANINSRTKTPLSATITSGLLAAVMAFLFDLKDLVDLMSIGTLLAYSLVAVCVLILRYQSRQLNSPKATEMLELNGNEEERVIMNPTTTSAQQKETLSLAALFNPRSDIPTKLSGHVVYICVSVIATLIIVICLVLTLKIDALKNGSVGWILAMVLLLVSLLVPTIIVWRQPQSNVRLNFKVPFLPLLPILSIFVNILLMVQLSAGTWVRFAIWMAVGFLIYFGYGIRNSMEGKSMEEPCAAVEKPLHHPGVDLSPGAAAV</sequence>
<feature type="transmembrane region" description="Helical" evidence="13">
    <location>
        <begin position="489"/>
        <end position="511"/>
    </location>
</feature>
<dbReference type="PANTHER" id="PTHR43243:SF20">
    <property type="entry name" value="CATIONIC AMINO ACID TRANSPORTER 3"/>
    <property type="match status" value="1"/>
</dbReference>
<feature type="transmembrane region" description="Helical" evidence="13">
    <location>
        <begin position="35"/>
        <end position="53"/>
    </location>
</feature>
<evidence type="ECO:0000256" key="2">
    <source>
        <dbReference type="ARBA" id="ARBA00008572"/>
    </source>
</evidence>
<evidence type="ECO:0000256" key="7">
    <source>
        <dbReference type="ARBA" id="ARBA00022989"/>
    </source>
</evidence>
<organism evidence="15 16">
    <name type="scientific">Rostratula benghalensis</name>
    <name type="common">greater painted-snipe</name>
    <dbReference type="NCBI Taxonomy" id="118793"/>
    <lineage>
        <taxon>Eukaryota</taxon>
        <taxon>Metazoa</taxon>
        <taxon>Chordata</taxon>
        <taxon>Craniata</taxon>
        <taxon>Vertebrata</taxon>
        <taxon>Euteleostomi</taxon>
        <taxon>Archelosauria</taxon>
        <taxon>Archosauria</taxon>
        <taxon>Dinosauria</taxon>
        <taxon>Saurischia</taxon>
        <taxon>Theropoda</taxon>
        <taxon>Coelurosauria</taxon>
        <taxon>Aves</taxon>
        <taxon>Neognathae</taxon>
        <taxon>Neoaves</taxon>
        <taxon>Charadriiformes</taxon>
        <taxon>Rostratulidae</taxon>
        <taxon>Rostratula</taxon>
    </lineage>
</organism>
<comment type="catalytic activity">
    <reaction evidence="10">
        <text>L-lysine(in) = L-lysine(out)</text>
        <dbReference type="Rhea" id="RHEA:70935"/>
        <dbReference type="ChEBI" id="CHEBI:32551"/>
    </reaction>
</comment>
<feature type="transmembrane region" description="Helical" evidence="13">
    <location>
        <begin position="383"/>
        <end position="402"/>
    </location>
</feature>
<accession>A0A7L0DA48</accession>
<evidence type="ECO:0000256" key="8">
    <source>
        <dbReference type="ARBA" id="ARBA00023136"/>
    </source>
</evidence>
<protein>
    <submittedName>
        <fullName evidence="15">CTR3 protein</fullName>
    </submittedName>
</protein>
<dbReference type="PIRSF" id="PIRSF006060">
    <property type="entry name" value="AA_transporter"/>
    <property type="match status" value="1"/>
</dbReference>
<feature type="transmembrane region" description="Helical" evidence="13">
    <location>
        <begin position="246"/>
        <end position="266"/>
    </location>
</feature>
<dbReference type="Pfam" id="PF13520">
    <property type="entry name" value="AA_permease_2"/>
    <property type="match status" value="1"/>
</dbReference>
<dbReference type="PANTHER" id="PTHR43243">
    <property type="entry name" value="INNER MEMBRANE TRANSPORTER YGJI-RELATED"/>
    <property type="match status" value="1"/>
</dbReference>
<keyword evidence="7 13" id="KW-1133">Transmembrane helix</keyword>
<feature type="transmembrane region" description="Helical" evidence="13">
    <location>
        <begin position="555"/>
        <end position="574"/>
    </location>
</feature>
<evidence type="ECO:0000256" key="4">
    <source>
        <dbReference type="ARBA" id="ARBA00022475"/>
    </source>
</evidence>
<keyword evidence="16" id="KW-1185">Reference proteome</keyword>
<dbReference type="InterPro" id="IPR004755">
    <property type="entry name" value="Cat_AA_permease"/>
</dbReference>
<dbReference type="Pfam" id="PF13906">
    <property type="entry name" value="AA_permease_C"/>
    <property type="match status" value="1"/>
</dbReference>